<feature type="transmembrane region" description="Helical" evidence="9">
    <location>
        <begin position="348"/>
        <end position="371"/>
    </location>
</feature>
<evidence type="ECO:0000313" key="11">
    <source>
        <dbReference type="EMBL" id="CAK7235539.1"/>
    </source>
</evidence>
<keyword evidence="12" id="KW-1185">Reference proteome</keyword>
<feature type="transmembrane region" description="Helical" evidence="9">
    <location>
        <begin position="160"/>
        <end position="180"/>
    </location>
</feature>
<comment type="subcellular location">
    <subcellularLocation>
        <location evidence="1">Membrane</location>
        <topology evidence="1">Multi-pass membrane protein</topology>
    </subcellularLocation>
</comment>
<evidence type="ECO:0000256" key="8">
    <source>
        <dbReference type="SAM" id="MobiDB-lite"/>
    </source>
</evidence>
<organism evidence="11 12">
    <name type="scientific">Sporothrix bragantina</name>
    <dbReference type="NCBI Taxonomy" id="671064"/>
    <lineage>
        <taxon>Eukaryota</taxon>
        <taxon>Fungi</taxon>
        <taxon>Dikarya</taxon>
        <taxon>Ascomycota</taxon>
        <taxon>Pezizomycotina</taxon>
        <taxon>Sordariomycetes</taxon>
        <taxon>Sordariomycetidae</taxon>
        <taxon>Ophiostomatales</taxon>
        <taxon>Ophiostomataceae</taxon>
        <taxon>Sporothrix</taxon>
    </lineage>
</organism>
<dbReference type="InterPro" id="IPR005828">
    <property type="entry name" value="MFS_sugar_transport-like"/>
</dbReference>
<keyword evidence="3 7" id="KW-0813">Transport</keyword>
<keyword evidence="4 9" id="KW-0812">Transmembrane</keyword>
<feature type="transmembrane region" description="Helical" evidence="9">
    <location>
        <begin position="419"/>
        <end position="436"/>
    </location>
</feature>
<feature type="transmembrane region" description="Helical" evidence="9">
    <location>
        <begin position="383"/>
        <end position="407"/>
    </location>
</feature>
<evidence type="ECO:0000256" key="5">
    <source>
        <dbReference type="ARBA" id="ARBA00022989"/>
    </source>
</evidence>
<feature type="transmembrane region" description="Helical" evidence="9">
    <location>
        <begin position="448"/>
        <end position="467"/>
    </location>
</feature>
<dbReference type="PROSITE" id="PS00216">
    <property type="entry name" value="SUGAR_TRANSPORT_1"/>
    <property type="match status" value="1"/>
</dbReference>
<feature type="domain" description="Major facilitator superfamily (MFS) profile" evidence="10">
    <location>
        <begin position="33"/>
        <end position="471"/>
    </location>
</feature>
<dbReference type="Proteomes" id="UP001642406">
    <property type="component" value="Unassembled WGS sequence"/>
</dbReference>
<dbReference type="EMBL" id="CAWUHC010000143">
    <property type="protein sequence ID" value="CAK7235539.1"/>
    <property type="molecule type" value="Genomic_DNA"/>
</dbReference>
<keyword evidence="5 9" id="KW-1133">Transmembrane helix</keyword>
<evidence type="ECO:0000256" key="7">
    <source>
        <dbReference type="RuleBase" id="RU003346"/>
    </source>
</evidence>
<feature type="transmembrane region" description="Helical" evidence="9">
    <location>
        <begin position="32"/>
        <end position="50"/>
    </location>
</feature>
<feature type="transmembrane region" description="Helical" evidence="9">
    <location>
        <begin position="125"/>
        <end position="148"/>
    </location>
</feature>
<dbReference type="InterPro" id="IPR050360">
    <property type="entry name" value="MFS_Sugar_Transporters"/>
</dbReference>
<dbReference type="Pfam" id="PF00083">
    <property type="entry name" value="Sugar_tr"/>
    <property type="match status" value="1"/>
</dbReference>
<protein>
    <recommendedName>
        <fullName evidence="10">Major facilitator superfamily (MFS) profile domain-containing protein</fullName>
    </recommendedName>
</protein>
<dbReference type="Gene3D" id="1.20.1250.20">
    <property type="entry name" value="MFS general substrate transporter like domains"/>
    <property type="match status" value="1"/>
</dbReference>
<proteinExistence type="inferred from homology"/>
<comment type="caution">
    <text evidence="11">The sequence shown here is derived from an EMBL/GenBank/DDBJ whole genome shotgun (WGS) entry which is preliminary data.</text>
</comment>
<dbReference type="InterPro" id="IPR036259">
    <property type="entry name" value="MFS_trans_sf"/>
</dbReference>
<feature type="region of interest" description="Disordered" evidence="8">
    <location>
        <begin position="498"/>
        <end position="520"/>
    </location>
</feature>
<feature type="transmembrane region" description="Helical" evidence="9">
    <location>
        <begin position="100"/>
        <end position="119"/>
    </location>
</feature>
<sequence>MARHATTTGRTLADVLPPNVTLLSPHIVQLHLRLFIMLIGGICMGFDSAMMNGLQDLETWRDYFHNPRSWLLGVVNAVLNVAPIVGGVPVAWLSDRYGRLLSVRVGCLLLVFASALQAGSRNLGMFVAARFLIGFGIELCVLSGPVLVGELAYPAYRSQTTGLFLSFFYVGSIIASWTIYGTSQMANTTWSWRIPSLLQAFVPLMQGCLSFLVAESPRWLYSKGREDEARAILVRFHGGGDPDSELVDYEMEQIREYFETDREVKELKWVGLWKTAADRKRLLLVVYIAFMTQVCGSALISYYLTLILNTIGITTSTTQTLINAILSIVCFLVAVLGALMIDKLGRRVLWLSAVGGMLVTFVIWTVLSALFEKNNTPTLARAVLAFVFLFQSCYSFGITPLSFSYAVEILPFHARQKGISLIYMCNSIALIYNNMVNPIAMDAISWKYYFVFIALLTQWVIIIYLVFPETKGLGLEELQNLFEPGTIQNLTNTKAENLEETSREEMDRKVAMTEATEHVE</sequence>
<name>A0ABP0CTU1_9PEZI</name>
<dbReference type="InterPro" id="IPR020846">
    <property type="entry name" value="MFS_dom"/>
</dbReference>
<evidence type="ECO:0000313" key="12">
    <source>
        <dbReference type="Proteomes" id="UP001642406"/>
    </source>
</evidence>
<evidence type="ECO:0000256" key="9">
    <source>
        <dbReference type="SAM" id="Phobius"/>
    </source>
</evidence>
<dbReference type="InterPro" id="IPR005829">
    <property type="entry name" value="Sugar_transporter_CS"/>
</dbReference>
<keyword evidence="6 9" id="KW-0472">Membrane</keyword>
<evidence type="ECO:0000256" key="3">
    <source>
        <dbReference type="ARBA" id="ARBA00022448"/>
    </source>
</evidence>
<feature type="transmembrane region" description="Helical" evidence="9">
    <location>
        <begin position="192"/>
        <end position="214"/>
    </location>
</feature>
<evidence type="ECO:0000256" key="2">
    <source>
        <dbReference type="ARBA" id="ARBA00010992"/>
    </source>
</evidence>
<dbReference type="PANTHER" id="PTHR48022:SF64">
    <property type="entry name" value="MAJOR FACILITATOR SUPERFAMILY (MFS) PROFILE DOMAIN-CONTAINING PROTEIN"/>
    <property type="match status" value="1"/>
</dbReference>
<evidence type="ECO:0000256" key="6">
    <source>
        <dbReference type="ARBA" id="ARBA00023136"/>
    </source>
</evidence>
<evidence type="ECO:0000256" key="4">
    <source>
        <dbReference type="ARBA" id="ARBA00022692"/>
    </source>
</evidence>
<dbReference type="PANTHER" id="PTHR48022">
    <property type="entry name" value="PLASTIDIC GLUCOSE TRANSPORTER 4"/>
    <property type="match status" value="1"/>
</dbReference>
<feature type="transmembrane region" description="Helical" evidence="9">
    <location>
        <begin position="320"/>
        <end position="341"/>
    </location>
</feature>
<dbReference type="PROSITE" id="PS50850">
    <property type="entry name" value="MFS"/>
    <property type="match status" value="1"/>
</dbReference>
<gene>
    <name evidence="11" type="ORF">SBRCBS47491_009327</name>
</gene>
<dbReference type="SUPFAM" id="SSF103473">
    <property type="entry name" value="MFS general substrate transporter"/>
    <property type="match status" value="1"/>
</dbReference>
<evidence type="ECO:0000259" key="10">
    <source>
        <dbReference type="PROSITE" id="PS50850"/>
    </source>
</evidence>
<feature type="transmembrane region" description="Helical" evidence="9">
    <location>
        <begin position="282"/>
        <end position="308"/>
    </location>
</feature>
<dbReference type="InterPro" id="IPR003663">
    <property type="entry name" value="Sugar/inositol_transpt"/>
</dbReference>
<reference evidence="11 12" key="1">
    <citation type="submission" date="2024-01" db="EMBL/GenBank/DDBJ databases">
        <authorList>
            <person name="Allen C."/>
            <person name="Tagirdzhanova G."/>
        </authorList>
    </citation>
    <scope>NUCLEOTIDE SEQUENCE [LARGE SCALE GENOMIC DNA]</scope>
</reference>
<comment type="similarity">
    <text evidence="2 7">Belongs to the major facilitator superfamily. Sugar transporter (TC 2.A.1.1) family.</text>
</comment>
<evidence type="ECO:0000256" key="1">
    <source>
        <dbReference type="ARBA" id="ARBA00004141"/>
    </source>
</evidence>
<dbReference type="NCBIfam" id="TIGR00879">
    <property type="entry name" value="SP"/>
    <property type="match status" value="1"/>
</dbReference>
<feature type="transmembrane region" description="Helical" evidence="9">
    <location>
        <begin position="70"/>
        <end position="93"/>
    </location>
</feature>
<accession>A0ABP0CTU1</accession>